<dbReference type="InterPro" id="IPR011701">
    <property type="entry name" value="MFS"/>
</dbReference>
<feature type="transmembrane region" description="Helical" evidence="7">
    <location>
        <begin position="39"/>
        <end position="63"/>
    </location>
</feature>
<feature type="transmembrane region" description="Helical" evidence="7">
    <location>
        <begin position="366"/>
        <end position="388"/>
    </location>
</feature>
<dbReference type="PANTHER" id="PTHR23511:SF38">
    <property type="entry name" value="SYNAPTIC VESICLE 2-RELATED PROTEIN-LIKE PROTEIN"/>
    <property type="match status" value="1"/>
</dbReference>
<evidence type="ECO:0000256" key="5">
    <source>
        <dbReference type="ARBA" id="ARBA00022989"/>
    </source>
</evidence>
<name>A0A5E4NI72_9HEMI</name>
<proteinExistence type="inferred from homology"/>
<dbReference type="InterPro" id="IPR005828">
    <property type="entry name" value="MFS_sugar_transport-like"/>
</dbReference>
<gene>
    <name evidence="9" type="ORF">CINCED_3A025275</name>
</gene>
<dbReference type="Pfam" id="PF00083">
    <property type="entry name" value="Sugar_tr"/>
    <property type="match status" value="1"/>
</dbReference>
<dbReference type="PROSITE" id="PS50850">
    <property type="entry name" value="MFS"/>
    <property type="match status" value="1"/>
</dbReference>
<reference evidence="9 10" key="1">
    <citation type="submission" date="2019-08" db="EMBL/GenBank/DDBJ databases">
        <authorList>
            <person name="Alioto T."/>
            <person name="Alioto T."/>
            <person name="Gomez Garrido J."/>
        </authorList>
    </citation>
    <scope>NUCLEOTIDE SEQUENCE [LARGE SCALE GENOMIC DNA]</scope>
</reference>
<evidence type="ECO:0000256" key="3">
    <source>
        <dbReference type="ARBA" id="ARBA00022448"/>
    </source>
</evidence>
<comment type="similarity">
    <text evidence="2">Belongs to the major facilitator superfamily.</text>
</comment>
<evidence type="ECO:0000256" key="7">
    <source>
        <dbReference type="SAM" id="Phobius"/>
    </source>
</evidence>
<comment type="subcellular location">
    <subcellularLocation>
        <location evidence="1">Membrane</location>
        <topology evidence="1">Multi-pass membrane protein</topology>
    </subcellularLocation>
</comment>
<feature type="transmembrane region" description="Helical" evidence="7">
    <location>
        <begin position="130"/>
        <end position="152"/>
    </location>
</feature>
<dbReference type="GO" id="GO:0016020">
    <property type="term" value="C:membrane"/>
    <property type="evidence" value="ECO:0007669"/>
    <property type="project" value="UniProtKB-SubCell"/>
</dbReference>
<dbReference type="OrthoDB" id="3936150at2759"/>
<evidence type="ECO:0000313" key="10">
    <source>
        <dbReference type="Proteomes" id="UP000325440"/>
    </source>
</evidence>
<feature type="transmembrane region" description="Helical" evidence="7">
    <location>
        <begin position="78"/>
        <end position="99"/>
    </location>
</feature>
<protein>
    <submittedName>
        <fullName evidence="9">Major facilitator superfamily,Major facilitator superfamily domain,Major facilitator, sugar transporter</fullName>
    </submittedName>
</protein>
<keyword evidence="9" id="KW-0762">Sugar transport</keyword>
<keyword evidence="10" id="KW-1185">Reference proteome</keyword>
<dbReference type="EMBL" id="CABPRJ010002381">
    <property type="protein sequence ID" value="VVC44487.1"/>
    <property type="molecule type" value="Genomic_DNA"/>
</dbReference>
<feature type="transmembrane region" description="Helical" evidence="7">
    <location>
        <begin position="395"/>
        <end position="415"/>
    </location>
</feature>
<dbReference type="Gene3D" id="1.20.1250.20">
    <property type="entry name" value="MFS general substrate transporter like domains"/>
    <property type="match status" value="1"/>
</dbReference>
<keyword evidence="5 7" id="KW-1133">Transmembrane helix</keyword>
<accession>A0A5E4NI72</accession>
<dbReference type="Proteomes" id="UP000325440">
    <property type="component" value="Unassembled WGS sequence"/>
</dbReference>
<organism evidence="9 10">
    <name type="scientific">Cinara cedri</name>
    <dbReference type="NCBI Taxonomy" id="506608"/>
    <lineage>
        <taxon>Eukaryota</taxon>
        <taxon>Metazoa</taxon>
        <taxon>Ecdysozoa</taxon>
        <taxon>Arthropoda</taxon>
        <taxon>Hexapoda</taxon>
        <taxon>Insecta</taxon>
        <taxon>Pterygota</taxon>
        <taxon>Neoptera</taxon>
        <taxon>Paraneoptera</taxon>
        <taxon>Hemiptera</taxon>
        <taxon>Sternorrhyncha</taxon>
        <taxon>Aphidomorpha</taxon>
        <taxon>Aphidoidea</taxon>
        <taxon>Aphididae</taxon>
        <taxon>Lachninae</taxon>
        <taxon>Cinara</taxon>
    </lineage>
</organism>
<dbReference type="PANTHER" id="PTHR23511">
    <property type="entry name" value="SYNAPTIC VESICLE GLYCOPROTEIN 2"/>
    <property type="match status" value="1"/>
</dbReference>
<dbReference type="SUPFAM" id="SSF103473">
    <property type="entry name" value="MFS general substrate transporter"/>
    <property type="match status" value="1"/>
</dbReference>
<keyword evidence="4 7" id="KW-0812">Transmembrane</keyword>
<keyword evidence="6 7" id="KW-0472">Membrane</keyword>
<evidence type="ECO:0000256" key="1">
    <source>
        <dbReference type="ARBA" id="ARBA00004141"/>
    </source>
</evidence>
<feature type="transmembrane region" description="Helical" evidence="7">
    <location>
        <begin position="295"/>
        <end position="317"/>
    </location>
</feature>
<dbReference type="InterPro" id="IPR036259">
    <property type="entry name" value="MFS_trans_sf"/>
</dbReference>
<evidence type="ECO:0000313" key="9">
    <source>
        <dbReference type="EMBL" id="VVC44487.1"/>
    </source>
</evidence>
<evidence type="ECO:0000256" key="4">
    <source>
        <dbReference type="ARBA" id="ARBA00022692"/>
    </source>
</evidence>
<sequence>MAANTDSAKEAVDPASGLLDRPVHLDKAIEMVGFGKFHYYLLFICGSMYTAIAFSVTSVSFIIPSAQCDFQMNSTRKGLLNGIMMIGMLVGSLIWGYVADSKGRRFTLIISMLMDGFFNLLSSVSQVYPVFLVCRLISGFGVSSTSILFSYLVEFLNLKYREKFLAWMEMFWTSGLILLPGVAWVVIPHTFQIKNDYFLFKSWNLFIIMCSLPSIILACLVMMLPESPKFLIAQGKHDETLDCLKFVYRWNNKKDTEFPVTSVIIPDFIDKQNNNFFIGLFNSAIELFTSKFKNIAIITSIIHFCATTSYYMLILWFPELMNRFRWYETLHSENQNSTTMCEIVSMFKIEPEVKDAKCDDHIDESVYMNIIIIGFACIPTSLIVPLFVNKLGLRFFTVFSFLGSGISAAWLYFITSSIENLVLSSIFEAFSSIGISLLYCITVELFPTEYRGMAASIGTMFGKVGALMGNILIGVFIDVHCIVPIIVSCSFLIISALLVLVLPKTRKTNIIRDGVR</sequence>
<feature type="transmembrane region" description="Helical" evidence="7">
    <location>
        <begin position="421"/>
        <end position="441"/>
    </location>
</feature>
<evidence type="ECO:0000256" key="6">
    <source>
        <dbReference type="ARBA" id="ARBA00023136"/>
    </source>
</evidence>
<feature type="transmembrane region" description="Helical" evidence="7">
    <location>
        <begin position="106"/>
        <end position="124"/>
    </location>
</feature>
<feature type="transmembrane region" description="Helical" evidence="7">
    <location>
        <begin position="482"/>
        <end position="502"/>
    </location>
</feature>
<feature type="transmembrane region" description="Helical" evidence="7">
    <location>
        <begin position="164"/>
        <end position="187"/>
    </location>
</feature>
<feature type="domain" description="Major facilitator superfamily (MFS) profile" evidence="8">
    <location>
        <begin position="39"/>
        <end position="507"/>
    </location>
</feature>
<evidence type="ECO:0000256" key="2">
    <source>
        <dbReference type="ARBA" id="ARBA00008335"/>
    </source>
</evidence>
<dbReference type="AlphaFoldDB" id="A0A5E4NI72"/>
<dbReference type="InterPro" id="IPR020846">
    <property type="entry name" value="MFS_dom"/>
</dbReference>
<feature type="transmembrane region" description="Helical" evidence="7">
    <location>
        <begin position="453"/>
        <end position="476"/>
    </location>
</feature>
<dbReference type="Pfam" id="PF07690">
    <property type="entry name" value="MFS_1"/>
    <property type="match status" value="1"/>
</dbReference>
<dbReference type="GO" id="GO:0022857">
    <property type="term" value="F:transmembrane transporter activity"/>
    <property type="evidence" value="ECO:0007669"/>
    <property type="project" value="InterPro"/>
</dbReference>
<keyword evidence="3" id="KW-0813">Transport</keyword>
<feature type="transmembrane region" description="Helical" evidence="7">
    <location>
        <begin position="203"/>
        <end position="224"/>
    </location>
</feature>
<evidence type="ECO:0000259" key="8">
    <source>
        <dbReference type="PROSITE" id="PS50850"/>
    </source>
</evidence>